<gene>
    <name evidence="1" type="ORF">AGR4C_Cc50391</name>
</gene>
<dbReference type="AlphaFoldDB" id="A0A1S7Q365"/>
<sequence length="86" mass="9578">MVALPVASALIMSYKPKRELDVVFESGDCFNQKQVVAHGVDFREVQGKGLSSFPFLRCSYAPLRRQLNISCKTVISCPDWLGGSQR</sequence>
<organism evidence="1 2">
    <name type="scientific">Agrobacterium tumefaciens str. Kerr 14</name>
    <dbReference type="NCBI Taxonomy" id="1183424"/>
    <lineage>
        <taxon>Bacteria</taxon>
        <taxon>Pseudomonadati</taxon>
        <taxon>Pseudomonadota</taxon>
        <taxon>Alphaproteobacteria</taxon>
        <taxon>Hyphomicrobiales</taxon>
        <taxon>Rhizobiaceae</taxon>
        <taxon>Rhizobium/Agrobacterium group</taxon>
        <taxon>Agrobacterium</taxon>
        <taxon>Agrobacterium tumefaciens complex</taxon>
    </lineage>
</organism>
<reference evidence="1 2" key="1">
    <citation type="submission" date="2016-01" db="EMBL/GenBank/DDBJ databases">
        <authorList>
            <person name="Oliw E.H."/>
        </authorList>
    </citation>
    <scope>NUCLEOTIDE SEQUENCE [LARGE SCALE GENOMIC DNA]</scope>
    <source>
        <strain evidence="1 2">Kerr 14</strain>
    </source>
</reference>
<protein>
    <submittedName>
        <fullName evidence="1">Uncharacterized protein</fullName>
    </submittedName>
</protein>
<evidence type="ECO:0000313" key="1">
    <source>
        <dbReference type="EMBL" id="CUX30671.1"/>
    </source>
</evidence>
<evidence type="ECO:0000313" key="2">
    <source>
        <dbReference type="Proteomes" id="UP000191897"/>
    </source>
</evidence>
<dbReference type="EMBL" id="FBWC01000014">
    <property type="protein sequence ID" value="CUX30671.1"/>
    <property type="molecule type" value="Genomic_DNA"/>
</dbReference>
<accession>A0A1S7Q365</accession>
<name>A0A1S7Q365_AGRTU</name>
<proteinExistence type="predicted"/>
<dbReference type="Proteomes" id="UP000191897">
    <property type="component" value="Unassembled WGS sequence"/>
</dbReference>